<dbReference type="AlphaFoldDB" id="A0A5B2W504"/>
<dbReference type="Gene3D" id="2.40.50.1020">
    <property type="entry name" value="LytTr DNA-binding domain"/>
    <property type="match status" value="1"/>
</dbReference>
<dbReference type="InterPro" id="IPR011006">
    <property type="entry name" value="CheY-like_superfamily"/>
</dbReference>
<dbReference type="SUPFAM" id="SSF52172">
    <property type="entry name" value="CheY-like"/>
    <property type="match status" value="1"/>
</dbReference>
<feature type="domain" description="Response regulatory" evidence="2">
    <location>
        <begin position="2"/>
        <end position="115"/>
    </location>
</feature>
<dbReference type="PANTHER" id="PTHR37299:SF1">
    <property type="entry name" value="STAGE 0 SPORULATION PROTEIN A HOMOLOG"/>
    <property type="match status" value="1"/>
</dbReference>
<name>A0A5B2W504_9BACT</name>
<feature type="domain" description="HTH LytTR-type" evidence="3">
    <location>
        <begin position="149"/>
        <end position="256"/>
    </location>
</feature>
<dbReference type="RefSeq" id="WP_149837112.1">
    <property type="nucleotide sequence ID" value="NZ_VUOC01000001.1"/>
</dbReference>
<keyword evidence="1" id="KW-0597">Phosphoprotein</keyword>
<evidence type="ECO:0000313" key="5">
    <source>
        <dbReference type="Proteomes" id="UP000324611"/>
    </source>
</evidence>
<dbReference type="InterPro" id="IPR046947">
    <property type="entry name" value="LytR-like"/>
</dbReference>
<dbReference type="EMBL" id="VUOC01000001">
    <property type="protein sequence ID" value="KAA2245722.1"/>
    <property type="molecule type" value="Genomic_DNA"/>
</dbReference>
<dbReference type="GO" id="GO:0000156">
    <property type="term" value="F:phosphorelay response regulator activity"/>
    <property type="evidence" value="ECO:0007669"/>
    <property type="project" value="InterPro"/>
</dbReference>
<gene>
    <name evidence="4" type="ORF">F0L74_07155</name>
</gene>
<dbReference type="PANTHER" id="PTHR37299">
    <property type="entry name" value="TRANSCRIPTIONAL REGULATOR-RELATED"/>
    <property type="match status" value="1"/>
</dbReference>
<reference evidence="4 5" key="2">
    <citation type="submission" date="2019-09" db="EMBL/GenBank/DDBJ databases">
        <authorList>
            <person name="Jin C."/>
        </authorList>
    </citation>
    <scope>NUCLEOTIDE SEQUENCE [LARGE SCALE GENOMIC DNA]</scope>
    <source>
        <strain evidence="4 5">BN140078</strain>
    </source>
</reference>
<dbReference type="PROSITE" id="PS50110">
    <property type="entry name" value="RESPONSE_REGULATORY"/>
    <property type="match status" value="1"/>
</dbReference>
<dbReference type="InterPro" id="IPR001789">
    <property type="entry name" value="Sig_transdc_resp-reg_receiver"/>
</dbReference>
<dbReference type="Pfam" id="PF04397">
    <property type="entry name" value="LytTR"/>
    <property type="match status" value="1"/>
</dbReference>
<organism evidence="4 5">
    <name type="scientific">Chitinophaga agrisoli</name>
    <dbReference type="NCBI Taxonomy" id="2607653"/>
    <lineage>
        <taxon>Bacteria</taxon>
        <taxon>Pseudomonadati</taxon>
        <taxon>Bacteroidota</taxon>
        <taxon>Chitinophagia</taxon>
        <taxon>Chitinophagales</taxon>
        <taxon>Chitinophagaceae</taxon>
        <taxon>Chitinophaga</taxon>
    </lineage>
</organism>
<dbReference type="GO" id="GO:0003677">
    <property type="term" value="F:DNA binding"/>
    <property type="evidence" value="ECO:0007669"/>
    <property type="project" value="InterPro"/>
</dbReference>
<keyword evidence="5" id="KW-1185">Reference proteome</keyword>
<sequence length="257" mass="30141">MNIVVIEDELTARAQLVEHILQFDDSHNIVQQLGSIREVAAYFRQQPAVDLIFSDIELSDGNIIAAWKELDIHQPVIFVTAYDQYWMDALQRTGIDYILKPYAYQDIARALQKYLSLRTPVKTAPLADSLTALWETLQQKDRKKYKQRFTYKLKDKIFLVETANISYFSITNGIIYAYDNTGKKHPLQEQTLQELEPDLDPDLFFRINRSDIINVQVIDHMRSIEGERTEIFLKHYTEAVYTSANRNTAFRRWLESR</sequence>
<reference evidence="4 5" key="1">
    <citation type="submission" date="2019-09" db="EMBL/GenBank/DDBJ databases">
        <title>Chitinophaga ginsengihumi sp. nov., isolated from soil of ginseng rhizosphere.</title>
        <authorList>
            <person name="Lee J."/>
        </authorList>
    </citation>
    <scope>NUCLEOTIDE SEQUENCE [LARGE SCALE GENOMIC DNA]</scope>
    <source>
        <strain evidence="4 5">BN140078</strain>
    </source>
</reference>
<dbReference type="Gene3D" id="3.40.50.2300">
    <property type="match status" value="1"/>
</dbReference>
<proteinExistence type="predicted"/>
<feature type="modified residue" description="4-aspartylphosphate" evidence="1">
    <location>
        <position position="55"/>
    </location>
</feature>
<dbReference type="SMART" id="SM00448">
    <property type="entry name" value="REC"/>
    <property type="match status" value="1"/>
</dbReference>
<comment type="caution">
    <text evidence="4">The sequence shown here is derived from an EMBL/GenBank/DDBJ whole genome shotgun (WGS) entry which is preliminary data.</text>
</comment>
<accession>A0A5B2W504</accession>
<evidence type="ECO:0000313" key="4">
    <source>
        <dbReference type="EMBL" id="KAA2245722.1"/>
    </source>
</evidence>
<dbReference type="Proteomes" id="UP000324611">
    <property type="component" value="Unassembled WGS sequence"/>
</dbReference>
<evidence type="ECO:0000256" key="1">
    <source>
        <dbReference type="PROSITE-ProRule" id="PRU00169"/>
    </source>
</evidence>
<dbReference type="PROSITE" id="PS50930">
    <property type="entry name" value="HTH_LYTTR"/>
    <property type="match status" value="1"/>
</dbReference>
<dbReference type="InterPro" id="IPR007492">
    <property type="entry name" value="LytTR_DNA-bd_dom"/>
</dbReference>
<dbReference type="Pfam" id="PF00072">
    <property type="entry name" value="Response_reg"/>
    <property type="match status" value="1"/>
</dbReference>
<dbReference type="SMART" id="SM00850">
    <property type="entry name" value="LytTR"/>
    <property type="match status" value="1"/>
</dbReference>
<evidence type="ECO:0000259" key="3">
    <source>
        <dbReference type="PROSITE" id="PS50930"/>
    </source>
</evidence>
<protein>
    <submittedName>
        <fullName evidence="4">Response regulator transcription factor</fullName>
    </submittedName>
</protein>
<evidence type="ECO:0000259" key="2">
    <source>
        <dbReference type="PROSITE" id="PS50110"/>
    </source>
</evidence>